<sequence>MAKITDKKITKEGQHSSRPPAKKYFKKLTNNISKDTVHPSSVPHNNPSENRALDPVTDNNATATNKKSEFSGYIFMCSKKTKPECYINRVFGLPFGRREVVEKIKPGTKLFLFDTDVKLLYGVYEASSNGGMNLEPTAFGGMFPAQVRFRIHKDALPLPLSSFRHAIKDNYRGSKFAPELNSQQVSALLSLFSPISARLSGERYPTAPNGVPEPRRIPATNNGWISTPLQNTYRQPMHNLPQQIMRPQNVVNPHLHNCHPAVTHQAPPPPGHRYQFTENLQPYPSYMAMHEMHPLDQGVGLDGGHRESVGNHVDGYFGHNPYPVPPPAYGSLQLRPTAPYDGPVYMHAPLTSSQSMPVSSYYSYAEGLRFTH</sequence>
<keyword evidence="2" id="KW-1185">Reference proteome</keyword>
<gene>
    <name evidence="1" type="ORF">L2E82_27471</name>
</gene>
<organism evidence="1 2">
    <name type="scientific">Cichorium intybus</name>
    <name type="common">Chicory</name>
    <dbReference type="NCBI Taxonomy" id="13427"/>
    <lineage>
        <taxon>Eukaryota</taxon>
        <taxon>Viridiplantae</taxon>
        <taxon>Streptophyta</taxon>
        <taxon>Embryophyta</taxon>
        <taxon>Tracheophyta</taxon>
        <taxon>Spermatophyta</taxon>
        <taxon>Magnoliopsida</taxon>
        <taxon>eudicotyledons</taxon>
        <taxon>Gunneridae</taxon>
        <taxon>Pentapetalae</taxon>
        <taxon>asterids</taxon>
        <taxon>campanulids</taxon>
        <taxon>Asterales</taxon>
        <taxon>Asteraceae</taxon>
        <taxon>Cichorioideae</taxon>
        <taxon>Cichorieae</taxon>
        <taxon>Cichoriinae</taxon>
        <taxon>Cichorium</taxon>
    </lineage>
</organism>
<reference evidence="2" key="1">
    <citation type="journal article" date="2022" name="Mol. Ecol. Resour.">
        <title>The genomes of chicory, endive, great burdock and yacon provide insights into Asteraceae palaeo-polyploidization history and plant inulin production.</title>
        <authorList>
            <person name="Fan W."/>
            <person name="Wang S."/>
            <person name="Wang H."/>
            <person name="Wang A."/>
            <person name="Jiang F."/>
            <person name="Liu H."/>
            <person name="Zhao H."/>
            <person name="Xu D."/>
            <person name="Zhang Y."/>
        </authorList>
    </citation>
    <scope>NUCLEOTIDE SEQUENCE [LARGE SCALE GENOMIC DNA]</scope>
    <source>
        <strain evidence="2">cv. Punajuju</strain>
    </source>
</reference>
<proteinExistence type="predicted"/>
<dbReference type="Proteomes" id="UP001055811">
    <property type="component" value="Linkage Group LG05"/>
</dbReference>
<name>A0ACB9CT40_CICIN</name>
<evidence type="ECO:0000313" key="1">
    <source>
        <dbReference type="EMBL" id="KAI3737467.1"/>
    </source>
</evidence>
<evidence type="ECO:0000313" key="2">
    <source>
        <dbReference type="Proteomes" id="UP001055811"/>
    </source>
</evidence>
<accession>A0ACB9CT40</accession>
<reference evidence="1 2" key="2">
    <citation type="journal article" date="2022" name="Mol. Ecol. Resour.">
        <title>The genomes of chicory, endive, great burdock and yacon provide insights into Asteraceae paleo-polyploidization history and plant inulin production.</title>
        <authorList>
            <person name="Fan W."/>
            <person name="Wang S."/>
            <person name="Wang H."/>
            <person name="Wang A."/>
            <person name="Jiang F."/>
            <person name="Liu H."/>
            <person name="Zhao H."/>
            <person name="Xu D."/>
            <person name="Zhang Y."/>
        </authorList>
    </citation>
    <scope>NUCLEOTIDE SEQUENCE [LARGE SCALE GENOMIC DNA]</scope>
    <source>
        <strain evidence="2">cv. Punajuju</strain>
        <tissue evidence="1">Leaves</tissue>
    </source>
</reference>
<dbReference type="EMBL" id="CM042013">
    <property type="protein sequence ID" value="KAI3737467.1"/>
    <property type="molecule type" value="Genomic_DNA"/>
</dbReference>
<protein>
    <submittedName>
        <fullName evidence="1">Uncharacterized protein</fullName>
    </submittedName>
</protein>
<comment type="caution">
    <text evidence="1">The sequence shown here is derived from an EMBL/GenBank/DDBJ whole genome shotgun (WGS) entry which is preliminary data.</text>
</comment>